<dbReference type="PANTHER" id="PTHR38032:SF1">
    <property type="entry name" value="RNA-BINDING PROTEIN KHPB N-TERMINAL DOMAIN-CONTAINING PROTEIN"/>
    <property type="match status" value="1"/>
</dbReference>
<organism evidence="2 3">
    <name type="scientific">Carboxydothermus islandicus</name>
    <dbReference type="NCBI Taxonomy" id="661089"/>
    <lineage>
        <taxon>Bacteria</taxon>
        <taxon>Bacillati</taxon>
        <taxon>Bacillota</taxon>
        <taxon>Clostridia</taxon>
        <taxon>Thermoanaerobacterales</taxon>
        <taxon>Thermoanaerobacteraceae</taxon>
        <taxon>Carboxydothermus</taxon>
    </lineage>
</organism>
<dbReference type="RefSeq" id="WP_166504023.1">
    <property type="nucleotide sequence ID" value="NZ_BDJL01000132.1"/>
</dbReference>
<feature type="domain" description="Flagellar Assembly Protein A N-terminal region" evidence="1">
    <location>
        <begin position="5"/>
        <end position="170"/>
    </location>
</feature>
<evidence type="ECO:0000259" key="1">
    <source>
        <dbReference type="Pfam" id="PF20250"/>
    </source>
</evidence>
<proteinExistence type="predicted"/>
<dbReference type="InterPro" id="IPR046865">
    <property type="entry name" value="FapA_b_solenoid"/>
</dbReference>
<dbReference type="STRING" id="661089.ciss_21180"/>
<name>A0A1L8D4S9_9THEO</name>
<evidence type="ECO:0000313" key="3">
    <source>
        <dbReference type="Proteomes" id="UP000187338"/>
    </source>
</evidence>
<dbReference type="AlphaFoldDB" id="A0A1L8D4S9"/>
<dbReference type="InterPro" id="IPR005646">
    <property type="entry name" value="FapA"/>
</dbReference>
<dbReference type="Proteomes" id="UP000187338">
    <property type="component" value="Unassembled WGS sequence"/>
</dbReference>
<keyword evidence="3" id="KW-1185">Reference proteome</keyword>
<reference evidence="3" key="1">
    <citation type="submission" date="2016-12" db="EMBL/GenBank/DDBJ databases">
        <title>Draft Genome Sequences od Carboxydothermus pertinax and islandicus, Hydrogenogenic Carboxydotrophic Bacteria.</title>
        <authorList>
            <person name="Fukuyama Y."/>
            <person name="Ohmae K."/>
            <person name="Yoneda Y."/>
            <person name="Yoshida T."/>
            <person name="Sako Y."/>
        </authorList>
    </citation>
    <scope>NUCLEOTIDE SEQUENCE [LARGE SCALE GENOMIC DNA]</scope>
    <source>
        <strain evidence="3">SET</strain>
    </source>
</reference>
<dbReference type="Pfam" id="PF20250">
    <property type="entry name" value="FapA_N"/>
    <property type="match status" value="1"/>
</dbReference>
<dbReference type="PANTHER" id="PTHR38032">
    <property type="entry name" value="POLYMERASE-RELATED"/>
    <property type="match status" value="1"/>
</dbReference>
<dbReference type="Pfam" id="PF03961">
    <property type="entry name" value="FapA"/>
    <property type="match status" value="1"/>
</dbReference>
<sequence length="503" mass="56223">MVNWELKLANNNLEAYVKYSLGEGEEGGKVPVTEQDLKDFLRQKGIVYGIIDENIPEVLANPNQYKLIARGKEPLPPVPDEIITYFTAEEEKYTVDKLGHRVYYFKSLPQVTEGQLLAEVKRGKPGEDGIDVFGKPIKAKGYVPVKLKAQKGAEIKDDKVYATVKGLPVRIGHTGFGVQSLLILDRDLSYKTGNYQFVGSIKVNGNVLENVLLKAEGSVEVLGNVDSAKIYAGESFIGRKNVINSEITVGLKPMLAAKIVRVLNEFRESFHPLLILIQELLPHLNEKPVTLFRILQQLFKKPEELNKLLEKIKKTFQGISENKPELEAFWRDGLERLQEVEKVFTALLRSFSETFPATVLNQKINLWWHLIEMGVKYFQEEQQNANANPFQLTVYSGQNSKFNVFGDFILNGKSLYHCTVTATGSIIAAGGTVIVGGRLQAGKMVDLDEVGTPMGTTMEIVVGKESTVKIKKVNPGVVLKIGRFQKTFRETEYGVLFAGEKDL</sequence>
<comment type="caution">
    <text evidence="2">The sequence shown here is derived from an EMBL/GenBank/DDBJ whole genome shotgun (WGS) entry which is preliminary data.</text>
</comment>
<dbReference type="EMBL" id="BDJL01000132">
    <property type="protein sequence ID" value="GAV26185.1"/>
    <property type="molecule type" value="Genomic_DNA"/>
</dbReference>
<gene>
    <name evidence="2" type="ORF">ciss_21180</name>
</gene>
<protein>
    <recommendedName>
        <fullName evidence="1">Flagellar Assembly Protein A N-terminal region domain-containing protein</fullName>
    </recommendedName>
</protein>
<dbReference type="InterPro" id="IPR046866">
    <property type="entry name" value="FapA_N"/>
</dbReference>
<evidence type="ECO:0000313" key="2">
    <source>
        <dbReference type="EMBL" id="GAV26185.1"/>
    </source>
</evidence>
<accession>A0A1L8D4S9</accession>